<keyword evidence="2" id="KW-0012">Acyltransferase</keyword>
<dbReference type="InterPro" id="IPR013653">
    <property type="entry name" value="GCN5-like_dom"/>
</dbReference>
<keyword evidence="2" id="KW-0808">Transferase</keyword>
<proteinExistence type="predicted"/>
<gene>
    <name evidence="2" type="ORF">L0C25_03315</name>
</gene>
<dbReference type="InterPro" id="IPR000182">
    <property type="entry name" value="GNAT_dom"/>
</dbReference>
<dbReference type="PROSITE" id="PS51186">
    <property type="entry name" value="GNAT"/>
    <property type="match status" value="1"/>
</dbReference>
<dbReference type="EMBL" id="CP094970">
    <property type="protein sequence ID" value="UYM06115.1"/>
    <property type="molecule type" value="Genomic_DNA"/>
</dbReference>
<dbReference type="AlphaFoldDB" id="A0AA46TIY3"/>
<dbReference type="KEGG" id="sgrg:L0C25_03315"/>
<dbReference type="GO" id="GO:0016747">
    <property type="term" value="F:acyltransferase activity, transferring groups other than amino-acyl groups"/>
    <property type="evidence" value="ECO:0007669"/>
    <property type="project" value="InterPro"/>
</dbReference>
<reference evidence="2" key="1">
    <citation type="submission" date="2022-01" db="EMBL/GenBank/DDBJ databases">
        <title>Nocardioidaceae gen. sp. A5X3R13.</title>
        <authorList>
            <person name="Lopez Marin M.A."/>
            <person name="Uhlik O."/>
        </authorList>
    </citation>
    <scope>NUCLEOTIDE SEQUENCE</scope>
    <source>
        <strain evidence="2">A5X3R13</strain>
    </source>
</reference>
<dbReference type="SUPFAM" id="SSF55729">
    <property type="entry name" value="Acyl-CoA N-acyltransferases (Nat)"/>
    <property type="match status" value="1"/>
</dbReference>
<protein>
    <submittedName>
        <fullName evidence="2">GNAT family N-acetyltransferase</fullName>
        <ecNumber evidence="2">2.3.1.-</ecNumber>
    </submittedName>
</protein>
<dbReference type="InterPro" id="IPR016181">
    <property type="entry name" value="Acyl_CoA_acyltransferase"/>
</dbReference>
<accession>A0AA46TIY3</accession>
<dbReference type="RefSeq" id="WP_271634964.1">
    <property type="nucleotide sequence ID" value="NZ_CP094970.1"/>
</dbReference>
<dbReference type="EC" id="2.3.1.-" evidence="2"/>
<feature type="domain" description="N-acetyltransferase" evidence="1">
    <location>
        <begin position="141"/>
        <end position="276"/>
    </location>
</feature>
<dbReference type="Proteomes" id="UP001164390">
    <property type="component" value="Chromosome"/>
</dbReference>
<organism evidence="2 3">
    <name type="scientific">Solicola gregarius</name>
    <dbReference type="NCBI Taxonomy" id="2908642"/>
    <lineage>
        <taxon>Bacteria</taxon>
        <taxon>Bacillati</taxon>
        <taxon>Actinomycetota</taxon>
        <taxon>Actinomycetes</taxon>
        <taxon>Propionibacteriales</taxon>
        <taxon>Nocardioidaceae</taxon>
        <taxon>Solicola</taxon>
    </lineage>
</organism>
<dbReference type="Pfam" id="PF08445">
    <property type="entry name" value="FR47"/>
    <property type="match status" value="1"/>
</dbReference>
<keyword evidence="3" id="KW-1185">Reference proteome</keyword>
<dbReference type="Gene3D" id="3.40.630.30">
    <property type="match status" value="1"/>
</dbReference>
<evidence type="ECO:0000259" key="1">
    <source>
        <dbReference type="PROSITE" id="PS51186"/>
    </source>
</evidence>
<evidence type="ECO:0000313" key="2">
    <source>
        <dbReference type="EMBL" id="UYM06115.1"/>
    </source>
</evidence>
<sequence length="276" mass="29589">MPTVQLTSDPHEFERTARPLIHADPITHSVIATNLDRCLQHDVRDACWLWLDAGAGPVAVAMHTPPRGPYVATDDHGAGQQFAETMLKAGRTLDWVSGPRGGVGGFADVWSPAHGLSATTAMEQGVYVLDAGLRPPSGVRGSFRTATVDDSAVVHEWSAAFMREAMGEDRQPRLDDEIADGRLGIWQHAGHPVSIAYASRSLAGVSRVSGVFTPREHRGNGYASACVAAVSRRVLDGGARCMLYTDLANPTSNAIYEAIGYRRSGDSVMVRFVGPD</sequence>
<name>A0AA46TIY3_9ACTN</name>
<evidence type="ECO:0000313" key="3">
    <source>
        <dbReference type="Proteomes" id="UP001164390"/>
    </source>
</evidence>